<comment type="caution">
    <text evidence="3">The sequence shown here is derived from an EMBL/GenBank/DDBJ whole genome shotgun (WGS) entry which is preliminary data.</text>
</comment>
<keyword evidence="2" id="KW-0238">DNA-binding</keyword>
<evidence type="ECO:0000256" key="1">
    <source>
        <dbReference type="ARBA" id="ARBA00004123"/>
    </source>
</evidence>
<sequence>MWGPPGYSPWPQTESCHWRPYQGMHAEAWGCPVMPPHGPYSSIPQYASGFQSASMVNNSCGVPQKLFDLQPDEEVIDKVVKEAINKPWLPLPLGLKPPSADSVLAELSRQGVSSVPPCINGSDSF</sequence>
<proteinExistence type="predicted"/>
<accession>A0ABQ9C4J1</accession>
<evidence type="ECO:0000313" key="3">
    <source>
        <dbReference type="EMBL" id="KAJ6394143.1"/>
    </source>
</evidence>
<evidence type="ECO:0000313" key="4">
    <source>
        <dbReference type="Proteomes" id="UP001141253"/>
    </source>
</evidence>
<dbReference type="EMBL" id="JAPFFI010000005">
    <property type="protein sequence ID" value="KAJ6394143.1"/>
    <property type="molecule type" value="Genomic_DNA"/>
</dbReference>
<dbReference type="PANTHER" id="PTHR31312">
    <property type="entry name" value="TRANSCRIPTION ACTIVATOR GLK1"/>
    <property type="match status" value="1"/>
</dbReference>
<comment type="subcellular location">
    <subcellularLocation>
        <location evidence="1">Nucleus</location>
    </subcellularLocation>
</comment>
<reference evidence="3" key="2">
    <citation type="journal article" date="2023" name="Int. J. Mol. Sci.">
        <title>De Novo Assembly and Annotation of 11 Diverse Shrub Willow (Salix) Genomes Reveals Novel Gene Organization in Sex-Linked Regions.</title>
        <authorList>
            <person name="Hyden B."/>
            <person name="Feng K."/>
            <person name="Yates T.B."/>
            <person name="Jawdy S."/>
            <person name="Cereghino C."/>
            <person name="Smart L.B."/>
            <person name="Muchero W."/>
        </authorList>
    </citation>
    <scope>NUCLEOTIDE SEQUENCE</scope>
    <source>
        <tissue evidence="3">Shoot tip</tissue>
    </source>
</reference>
<gene>
    <name evidence="3" type="ORF">OIU77_023384</name>
</gene>
<dbReference type="InterPro" id="IPR044825">
    <property type="entry name" value="GLK1/2-like"/>
</dbReference>
<reference evidence="3" key="1">
    <citation type="submission" date="2022-10" db="EMBL/GenBank/DDBJ databases">
        <authorList>
            <person name="Hyden B.L."/>
            <person name="Feng K."/>
            <person name="Yates T."/>
            <person name="Jawdy S."/>
            <person name="Smart L.B."/>
            <person name="Muchero W."/>
        </authorList>
    </citation>
    <scope>NUCLEOTIDE SEQUENCE</scope>
    <source>
        <tissue evidence="3">Shoot tip</tissue>
    </source>
</reference>
<dbReference type="PANTHER" id="PTHR31312:SF4">
    <property type="entry name" value="TWO-COMPONENT RESPONSE REGULATOR-LIKE APRR2"/>
    <property type="match status" value="1"/>
</dbReference>
<organism evidence="3 4">
    <name type="scientific">Salix suchowensis</name>
    <dbReference type="NCBI Taxonomy" id="1278906"/>
    <lineage>
        <taxon>Eukaryota</taxon>
        <taxon>Viridiplantae</taxon>
        <taxon>Streptophyta</taxon>
        <taxon>Embryophyta</taxon>
        <taxon>Tracheophyta</taxon>
        <taxon>Spermatophyta</taxon>
        <taxon>Magnoliopsida</taxon>
        <taxon>eudicotyledons</taxon>
        <taxon>Gunneridae</taxon>
        <taxon>Pentapetalae</taxon>
        <taxon>rosids</taxon>
        <taxon>fabids</taxon>
        <taxon>Malpighiales</taxon>
        <taxon>Salicaceae</taxon>
        <taxon>Saliceae</taxon>
        <taxon>Salix</taxon>
    </lineage>
</organism>
<name>A0ABQ9C4J1_9ROSI</name>
<dbReference type="Proteomes" id="UP001141253">
    <property type="component" value="Chromosome 1"/>
</dbReference>
<protein>
    <submittedName>
        <fullName evidence="3">Uncharacterized protein</fullName>
    </submittedName>
</protein>
<evidence type="ECO:0000256" key="2">
    <source>
        <dbReference type="ARBA" id="ARBA00023125"/>
    </source>
</evidence>
<keyword evidence="4" id="KW-1185">Reference proteome</keyword>